<name>X1Q312_9ZZZZ</name>
<accession>X1Q312</accession>
<reference evidence="1" key="1">
    <citation type="journal article" date="2014" name="Front. Microbiol.">
        <title>High frequency of phylogenetically diverse reductive dehalogenase-homologous genes in deep subseafloor sedimentary metagenomes.</title>
        <authorList>
            <person name="Kawai M."/>
            <person name="Futagami T."/>
            <person name="Toyoda A."/>
            <person name="Takaki Y."/>
            <person name="Nishi S."/>
            <person name="Hori S."/>
            <person name="Arai W."/>
            <person name="Tsubouchi T."/>
            <person name="Morono Y."/>
            <person name="Uchiyama I."/>
            <person name="Ito T."/>
            <person name="Fujiyama A."/>
            <person name="Inagaki F."/>
            <person name="Takami H."/>
        </authorList>
    </citation>
    <scope>NUCLEOTIDE SEQUENCE</scope>
    <source>
        <strain evidence="1">Expedition CK06-06</strain>
    </source>
</reference>
<organism evidence="1">
    <name type="scientific">marine sediment metagenome</name>
    <dbReference type="NCBI Taxonomy" id="412755"/>
    <lineage>
        <taxon>unclassified sequences</taxon>
        <taxon>metagenomes</taxon>
        <taxon>ecological metagenomes</taxon>
    </lineage>
</organism>
<gene>
    <name evidence="1" type="ORF">S06H3_64815</name>
</gene>
<comment type="caution">
    <text evidence="1">The sequence shown here is derived from an EMBL/GenBank/DDBJ whole genome shotgun (WGS) entry which is preliminary data.</text>
</comment>
<sequence length="39" mass="4283">FALNDTATTEIYTLSLHDALPICGRESVSVLIVSIYRIS</sequence>
<dbReference type="EMBL" id="BARV01043410">
    <property type="protein sequence ID" value="GAI62922.1"/>
    <property type="molecule type" value="Genomic_DNA"/>
</dbReference>
<feature type="non-terminal residue" evidence="1">
    <location>
        <position position="1"/>
    </location>
</feature>
<dbReference type="AlphaFoldDB" id="X1Q312"/>
<proteinExistence type="predicted"/>
<protein>
    <submittedName>
        <fullName evidence="1">Uncharacterized protein</fullName>
    </submittedName>
</protein>
<evidence type="ECO:0000313" key="1">
    <source>
        <dbReference type="EMBL" id="GAI62922.1"/>
    </source>
</evidence>